<name>A0ABQ8IXA3_DERPT</name>
<gene>
    <name evidence="2" type="ORF">DERP_012492</name>
</gene>
<accession>A0ABQ8IXA3</accession>
<reference evidence="2 3" key="1">
    <citation type="journal article" date="2018" name="J. Allergy Clin. Immunol.">
        <title>High-quality assembly of Dermatophagoides pteronyssinus genome and transcriptome reveals a wide range of novel allergens.</title>
        <authorList>
            <person name="Liu X.Y."/>
            <person name="Yang K.Y."/>
            <person name="Wang M.Q."/>
            <person name="Kwok J.S."/>
            <person name="Zeng X."/>
            <person name="Yang Z."/>
            <person name="Xiao X.J."/>
            <person name="Lau C.P."/>
            <person name="Li Y."/>
            <person name="Huang Z.M."/>
            <person name="Ba J.G."/>
            <person name="Yim A.K."/>
            <person name="Ouyang C.Y."/>
            <person name="Ngai S.M."/>
            <person name="Chan T.F."/>
            <person name="Leung E.L."/>
            <person name="Liu L."/>
            <person name="Liu Z.G."/>
            <person name="Tsui S.K."/>
        </authorList>
    </citation>
    <scope>NUCLEOTIDE SEQUENCE [LARGE SCALE GENOMIC DNA]</scope>
    <source>
        <strain evidence="2">Derp</strain>
    </source>
</reference>
<proteinExistence type="predicted"/>
<sequence length="185" mass="21335">MEQTLLIRFIRYLFQWPLSLIINFQSSSLSMSATTTTTTMMKNLKLSILLIIIIMIIKVMTITAKISSSFHNNDDYHCDNCQIMKNRHFVMKIDKNDRSADNHWPPPPLDHQQSHQTFNQIKNNFTFSFFTNRPPSSSSSVTSSSSFSDNIENIVFVHHNLPPLPPTTTTHHHYPLTINCTIIIL</sequence>
<keyword evidence="1" id="KW-1133">Transmembrane helix</keyword>
<reference evidence="2 3" key="2">
    <citation type="journal article" date="2022" name="Mol. Biol. Evol.">
        <title>Comparative Genomics Reveals Insights into the Divergent Evolution of Astigmatic Mites and Household Pest Adaptations.</title>
        <authorList>
            <person name="Xiong Q."/>
            <person name="Wan A.T."/>
            <person name="Liu X."/>
            <person name="Fung C.S."/>
            <person name="Xiao X."/>
            <person name="Malainual N."/>
            <person name="Hou J."/>
            <person name="Wang L."/>
            <person name="Wang M."/>
            <person name="Yang K.Y."/>
            <person name="Cui Y."/>
            <person name="Leung E.L."/>
            <person name="Nong W."/>
            <person name="Shin S.K."/>
            <person name="Au S.W."/>
            <person name="Jeong K.Y."/>
            <person name="Chew F.T."/>
            <person name="Hui J.H."/>
            <person name="Leung T.F."/>
            <person name="Tungtrongchitr A."/>
            <person name="Zhong N."/>
            <person name="Liu Z."/>
            <person name="Tsui S.K."/>
        </authorList>
    </citation>
    <scope>NUCLEOTIDE SEQUENCE [LARGE SCALE GENOMIC DNA]</scope>
    <source>
        <strain evidence="2">Derp</strain>
    </source>
</reference>
<evidence type="ECO:0000313" key="2">
    <source>
        <dbReference type="EMBL" id="KAH9414902.1"/>
    </source>
</evidence>
<evidence type="ECO:0000256" key="1">
    <source>
        <dbReference type="SAM" id="Phobius"/>
    </source>
</evidence>
<protein>
    <submittedName>
        <fullName evidence="2">Uncharacterized protein</fullName>
    </submittedName>
</protein>
<comment type="caution">
    <text evidence="2">The sequence shown here is derived from an EMBL/GenBank/DDBJ whole genome shotgun (WGS) entry which is preliminary data.</text>
</comment>
<dbReference type="Proteomes" id="UP000887458">
    <property type="component" value="Unassembled WGS sequence"/>
</dbReference>
<evidence type="ECO:0000313" key="3">
    <source>
        <dbReference type="Proteomes" id="UP000887458"/>
    </source>
</evidence>
<keyword evidence="3" id="KW-1185">Reference proteome</keyword>
<keyword evidence="1" id="KW-0472">Membrane</keyword>
<keyword evidence="1" id="KW-0812">Transmembrane</keyword>
<dbReference type="EMBL" id="NJHN03000104">
    <property type="protein sequence ID" value="KAH9414902.1"/>
    <property type="molecule type" value="Genomic_DNA"/>
</dbReference>
<feature type="transmembrane region" description="Helical" evidence="1">
    <location>
        <begin position="46"/>
        <end position="64"/>
    </location>
</feature>
<organism evidence="2 3">
    <name type="scientific">Dermatophagoides pteronyssinus</name>
    <name type="common">European house dust mite</name>
    <dbReference type="NCBI Taxonomy" id="6956"/>
    <lineage>
        <taxon>Eukaryota</taxon>
        <taxon>Metazoa</taxon>
        <taxon>Ecdysozoa</taxon>
        <taxon>Arthropoda</taxon>
        <taxon>Chelicerata</taxon>
        <taxon>Arachnida</taxon>
        <taxon>Acari</taxon>
        <taxon>Acariformes</taxon>
        <taxon>Sarcoptiformes</taxon>
        <taxon>Astigmata</taxon>
        <taxon>Psoroptidia</taxon>
        <taxon>Analgoidea</taxon>
        <taxon>Pyroglyphidae</taxon>
        <taxon>Dermatophagoidinae</taxon>
        <taxon>Dermatophagoides</taxon>
    </lineage>
</organism>